<sequence length="87" mass="9714">MVFSGKYSRSPIASTNLVLKYTVFPGTRWVAYLSSYMSSVLLCPSRLHPLVNVISIPSHPPGPLTSLPFAPQIPFRNFLVKLFHKPV</sequence>
<dbReference type="AlphaFoldDB" id="A0A8C3J214"/>
<reference evidence="1" key="2">
    <citation type="submission" date="2025-09" db="UniProtKB">
        <authorList>
            <consortium name="Ensembl"/>
        </authorList>
    </citation>
    <scope>IDENTIFICATION</scope>
</reference>
<name>A0A8C3J214_9CHAR</name>
<evidence type="ECO:0000313" key="2">
    <source>
        <dbReference type="Proteomes" id="UP000694419"/>
    </source>
</evidence>
<evidence type="ECO:0000313" key="1">
    <source>
        <dbReference type="Ensembl" id="ENSCPGP00000000013.1"/>
    </source>
</evidence>
<dbReference type="Ensembl" id="ENSCPGT00000000017.1">
    <property type="protein sequence ID" value="ENSCPGP00000000013.1"/>
    <property type="gene ID" value="ENSCPGG00000000012.1"/>
</dbReference>
<reference evidence="1" key="1">
    <citation type="submission" date="2025-08" db="UniProtKB">
        <authorList>
            <consortium name="Ensembl"/>
        </authorList>
    </citation>
    <scope>IDENTIFICATION</scope>
</reference>
<accession>A0A8C3J214</accession>
<protein>
    <submittedName>
        <fullName evidence="1">Uncharacterized protein</fullName>
    </submittedName>
</protein>
<dbReference type="Proteomes" id="UP000694419">
    <property type="component" value="Unplaced"/>
</dbReference>
<organism evidence="1 2">
    <name type="scientific">Calidris pygmaea</name>
    <name type="common">Spoon-billed sandpiper</name>
    <dbReference type="NCBI Taxonomy" id="425635"/>
    <lineage>
        <taxon>Eukaryota</taxon>
        <taxon>Metazoa</taxon>
        <taxon>Chordata</taxon>
        <taxon>Craniata</taxon>
        <taxon>Vertebrata</taxon>
        <taxon>Euteleostomi</taxon>
        <taxon>Archelosauria</taxon>
        <taxon>Archosauria</taxon>
        <taxon>Dinosauria</taxon>
        <taxon>Saurischia</taxon>
        <taxon>Theropoda</taxon>
        <taxon>Coelurosauria</taxon>
        <taxon>Aves</taxon>
        <taxon>Neognathae</taxon>
        <taxon>Neoaves</taxon>
        <taxon>Charadriiformes</taxon>
        <taxon>Scolopacidae</taxon>
        <taxon>Calidris</taxon>
    </lineage>
</organism>
<keyword evidence="2" id="KW-1185">Reference proteome</keyword>
<proteinExistence type="predicted"/>